<dbReference type="Proteomes" id="UP001151760">
    <property type="component" value="Unassembled WGS sequence"/>
</dbReference>
<keyword evidence="2" id="KW-0067">ATP-binding</keyword>
<keyword evidence="5" id="KW-1185">Reference proteome</keyword>
<keyword evidence="1" id="KW-0547">Nucleotide-binding</keyword>
<dbReference type="SUPFAM" id="SSF56112">
    <property type="entry name" value="Protein kinase-like (PK-like)"/>
    <property type="match status" value="1"/>
</dbReference>
<dbReference type="InterPro" id="IPR011009">
    <property type="entry name" value="Kinase-like_dom_sf"/>
</dbReference>
<sequence>MTAHPTGQPMTARPPGQPIWQKLGSHPIALFSTRSNPEIACWPDPTSNLEPSHTRDLKPRNLLLNADCDLKICDFVLAPVTSEIDFMTEYVVTRWYRAPGLLLNSSDYTAAIDVWSVGFEDALAHPYLTSLYDISDEPVCMTPLNIDFEHHVGI</sequence>
<keyword evidence="4" id="KW-0808">Transferase</keyword>
<comment type="caution">
    <text evidence="4">The sequence shown here is derived from an EMBL/GenBank/DDBJ whole genome shotgun (WGS) entry which is preliminary data.</text>
</comment>
<feature type="domain" description="Protein kinase" evidence="3">
    <location>
        <begin position="1"/>
        <end position="154"/>
    </location>
</feature>
<name>A0ABQ5FN89_9ASTR</name>
<dbReference type="InterPro" id="IPR000719">
    <property type="entry name" value="Prot_kinase_dom"/>
</dbReference>
<dbReference type="Pfam" id="PF00069">
    <property type="entry name" value="Pkinase"/>
    <property type="match status" value="1"/>
</dbReference>
<reference evidence="4" key="2">
    <citation type="submission" date="2022-01" db="EMBL/GenBank/DDBJ databases">
        <authorList>
            <person name="Yamashiro T."/>
            <person name="Shiraishi A."/>
            <person name="Satake H."/>
            <person name="Nakayama K."/>
        </authorList>
    </citation>
    <scope>NUCLEOTIDE SEQUENCE</scope>
</reference>
<proteinExistence type="predicted"/>
<evidence type="ECO:0000313" key="5">
    <source>
        <dbReference type="Proteomes" id="UP001151760"/>
    </source>
</evidence>
<evidence type="ECO:0000256" key="1">
    <source>
        <dbReference type="ARBA" id="ARBA00022741"/>
    </source>
</evidence>
<dbReference type="InterPro" id="IPR050117">
    <property type="entry name" value="MAPK"/>
</dbReference>
<protein>
    <submittedName>
        <fullName evidence="4">Mitigen activated protein kinase</fullName>
    </submittedName>
</protein>
<dbReference type="PANTHER" id="PTHR24055">
    <property type="entry name" value="MITOGEN-ACTIVATED PROTEIN KINASE"/>
    <property type="match status" value="1"/>
</dbReference>
<evidence type="ECO:0000313" key="4">
    <source>
        <dbReference type="EMBL" id="GJT64629.1"/>
    </source>
</evidence>
<evidence type="ECO:0000259" key="3">
    <source>
        <dbReference type="PROSITE" id="PS50011"/>
    </source>
</evidence>
<accession>A0ABQ5FN89</accession>
<organism evidence="4 5">
    <name type="scientific">Tanacetum coccineum</name>
    <dbReference type="NCBI Taxonomy" id="301880"/>
    <lineage>
        <taxon>Eukaryota</taxon>
        <taxon>Viridiplantae</taxon>
        <taxon>Streptophyta</taxon>
        <taxon>Embryophyta</taxon>
        <taxon>Tracheophyta</taxon>
        <taxon>Spermatophyta</taxon>
        <taxon>Magnoliopsida</taxon>
        <taxon>eudicotyledons</taxon>
        <taxon>Gunneridae</taxon>
        <taxon>Pentapetalae</taxon>
        <taxon>asterids</taxon>
        <taxon>campanulids</taxon>
        <taxon>Asterales</taxon>
        <taxon>Asteraceae</taxon>
        <taxon>Asteroideae</taxon>
        <taxon>Anthemideae</taxon>
        <taxon>Anthemidinae</taxon>
        <taxon>Tanacetum</taxon>
    </lineage>
</organism>
<keyword evidence="4" id="KW-0418">Kinase</keyword>
<dbReference type="GO" id="GO:0016301">
    <property type="term" value="F:kinase activity"/>
    <property type="evidence" value="ECO:0007669"/>
    <property type="project" value="UniProtKB-KW"/>
</dbReference>
<dbReference type="EMBL" id="BQNB010017562">
    <property type="protein sequence ID" value="GJT64629.1"/>
    <property type="molecule type" value="Genomic_DNA"/>
</dbReference>
<reference evidence="4" key="1">
    <citation type="journal article" date="2022" name="Int. J. Mol. Sci.">
        <title>Draft Genome of Tanacetum Coccineum: Genomic Comparison of Closely Related Tanacetum-Family Plants.</title>
        <authorList>
            <person name="Yamashiro T."/>
            <person name="Shiraishi A."/>
            <person name="Nakayama K."/>
            <person name="Satake H."/>
        </authorList>
    </citation>
    <scope>NUCLEOTIDE SEQUENCE</scope>
</reference>
<dbReference type="PROSITE" id="PS50011">
    <property type="entry name" value="PROTEIN_KINASE_DOM"/>
    <property type="match status" value="1"/>
</dbReference>
<gene>
    <name evidence="4" type="ORF">Tco_1016109</name>
</gene>
<dbReference type="Gene3D" id="1.10.510.10">
    <property type="entry name" value="Transferase(Phosphotransferase) domain 1"/>
    <property type="match status" value="1"/>
</dbReference>
<evidence type="ECO:0000256" key="2">
    <source>
        <dbReference type="ARBA" id="ARBA00022840"/>
    </source>
</evidence>